<gene>
    <name evidence="7" type="primary">pgmB</name>
    <name evidence="7" type="ORF">CHL78_008200</name>
</gene>
<dbReference type="NCBIfam" id="TIGR01549">
    <property type="entry name" value="HAD-SF-IA-v1"/>
    <property type="match status" value="1"/>
</dbReference>
<feature type="binding site" evidence="3">
    <location>
        <position position="76"/>
    </location>
    <ligand>
        <name>substrate</name>
    </ligand>
</feature>
<evidence type="ECO:0000256" key="4">
    <source>
        <dbReference type="PIRSR" id="PIRSR610972-3"/>
    </source>
</evidence>
<name>A0A371J4N1_9FIRM</name>
<evidence type="ECO:0000313" key="8">
    <source>
        <dbReference type="Proteomes" id="UP000215694"/>
    </source>
</evidence>
<keyword evidence="4" id="KW-0479">Metal-binding</keyword>
<feature type="binding site" evidence="3">
    <location>
        <begin position="114"/>
        <end position="118"/>
    </location>
    <ligand>
        <name>substrate</name>
    </ligand>
</feature>
<dbReference type="NCBIfam" id="TIGR02009">
    <property type="entry name" value="PGMB-YQAB-SF"/>
    <property type="match status" value="1"/>
</dbReference>
<dbReference type="Pfam" id="PF13419">
    <property type="entry name" value="HAD_2"/>
    <property type="match status" value="1"/>
</dbReference>
<keyword evidence="8" id="KW-1185">Reference proteome</keyword>
<feature type="coiled-coil region" evidence="6">
    <location>
        <begin position="50"/>
        <end position="77"/>
    </location>
</feature>
<evidence type="ECO:0000256" key="3">
    <source>
        <dbReference type="PIRSR" id="PIRSR610972-2"/>
    </source>
</evidence>
<dbReference type="GO" id="GO:0008801">
    <property type="term" value="F:beta-phosphoglucomutase activity"/>
    <property type="evidence" value="ECO:0007669"/>
    <property type="project" value="UniProtKB-EC"/>
</dbReference>
<feature type="binding site" evidence="3">
    <location>
        <position position="145"/>
    </location>
    <ligand>
        <name>substrate</name>
    </ligand>
</feature>
<dbReference type="GO" id="GO:0000287">
    <property type="term" value="F:magnesium ion binding"/>
    <property type="evidence" value="ECO:0007669"/>
    <property type="project" value="InterPro"/>
</dbReference>
<evidence type="ECO:0000256" key="6">
    <source>
        <dbReference type="SAM" id="Coils"/>
    </source>
</evidence>
<proteinExistence type="inferred from homology"/>
<accession>A0A371J4N1</accession>
<dbReference type="InterPro" id="IPR023198">
    <property type="entry name" value="PGP-like_dom2"/>
</dbReference>
<feature type="binding site" evidence="3">
    <location>
        <begin position="9"/>
        <end position="11"/>
    </location>
    <ligand>
        <name>substrate</name>
    </ligand>
</feature>
<evidence type="ECO:0000256" key="5">
    <source>
        <dbReference type="PIRSR" id="PIRSR610972-4"/>
    </source>
</evidence>
<dbReference type="SFLD" id="SFLDS00003">
    <property type="entry name" value="Haloacid_Dehalogenase"/>
    <property type="match status" value="1"/>
</dbReference>
<dbReference type="Gene3D" id="3.40.50.1000">
    <property type="entry name" value="HAD superfamily/HAD-like"/>
    <property type="match status" value="1"/>
</dbReference>
<evidence type="ECO:0000313" key="7">
    <source>
        <dbReference type="EMBL" id="RDY27695.1"/>
    </source>
</evidence>
<feature type="binding site" evidence="4">
    <location>
        <position position="169"/>
    </location>
    <ligand>
        <name>Mg(2+)</name>
        <dbReference type="ChEBI" id="CHEBI:18420"/>
    </ligand>
</feature>
<organism evidence="7 8">
    <name type="scientific">Romboutsia weinsteinii</name>
    <dbReference type="NCBI Taxonomy" id="2020949"/>
    <lineage>
        <taxon>Bacteria</taxon>
        <taxon>Bacillati</taxon>
        <taxon>Bacillota</taxon>
        <taxon>Clostridia</taxon>
        <taxon>Peptostreptococcales</taxon>
        <taxon>Peptostreptococcaceae</taxon>
        <taxon>Romboutsia</taxon>
    </lineage>
</organism>
<dbReference type="PRINTS" id="PR00413">
    <property type="entry name" value="HADHALOGNASE"/>
</dbReference>
<evidence type="ECO:0000256" key="2">
    <source>
        <dbReference type="PIRSR" id="PIRSR610972-1"/>
    </source>
</evidence>
<dbReference type="InterPro" id="IPR023214">
    <property type="entry name" value="HAD_sf"/>
</dbReference>
<dbReference type="OrthoDB" id="9797743at2"/>
<evidence type="ECO:0000256" key="1">
    <source>
        <dbReference type="ARBA" id="ARBA00006171"/>
    </source>
</evidence>
<protein>
    <submittedName>
        <fullName evidence="7">Beta-phosphoglucomutase</fullName>
        <ecNumber evidence="7">5.4.2.6</ecNumber>
    </submittedName>
</protein>
<dbReference type="InterPro" id="IPR041492">
    <property type="entry name" value="HAD_2"/>
</dbReference>
<dbReference type="AlphaFoldDB" id="A0A371J4N1"/>
<dbReference type="EC" id="5.4.2.6" evidence="7"/>
<dbReference type="InterPro" id="IPR036412">
    <property type="entry name" value="HAD-like_sf"/>
</dbReference>
<dbReference type="RefSeq" id="WP_094367529.1">
    <property type="nucleotide sequence ID" value="NZ_NOJY02000011.1"/>
</dbReference>
<dbReference type="InterPro" id="IPR006439">
    <property type="entry name" value="HAD-SF_hydro_IA"/>
</dbReference>
<dbReference type="InterPro" id="IPR010972">
    <property type="entry name" value="Beta-PGM"/>
</dbReference>
<dbReference type="Gene3D" id="1.10.150.240">
    <property type="entry name" value="Putative phosphatase, domain 2"/>
    <property type="match status" value="1"/>
</dbReference>
<dbReference type="InterPro" id="IPR010976">
    <property type="entry name" value="B-phosphoglucomutase_hydrolase"/>
</dbReference>
<feature type="active site" description="Proton donor/acceptor" evidence="2">
    <location>
        <position position="11"/>
    </location>
</feature>
<feature type="site" description="Important for catalytic activity and assists the phosphoryl transfer reaction to Asp8 by balancing charge and orienting the reacting groups" evidence="5">
    <location>
        <position position="145"/>
    </location>
</feature>
<comment type="caution">
    <text evidence="7">The sequence shown here is derived from an EMBL/GenBank/DDBJ whole genome shotgun (WGS) entry which is preliminary data.</text>
</comment>
<dbReference type="CDD" id="cd02598">
    <property type="entry name" value="HAD_BPGM"/>
    <property type="match status" value="1"/>
</dbReference>
<keyword evidence="4" id="KW-0460">Magnesium</keyword>
<feature type="binding site" evidence="4">
    <location>
        <position position="170"/>
    </location>
    <ligand>
        <name>Mg(2+)</name>
        <dbReference type="ChEBI" id="CHEBI:18420"/>
    </ligand>
</feature>
<feature type="binding site" evidence="3">
    <location>
        <position position="52"/>
    </location>
    <ligand>
        <name>substrate</name>
    </ligand>
</feature>
<dbReference type="SFLD" id="SFLDG01135">
    <property type="entry name" value="C1.5.6:_HAD__Beta-PGM__Phospha"/>
    <property type="match status" value="1"/>
</dbReference>
<reference evidence="7 8" key="1">
    <citation type="journal article" date="2017" name="Genome Announc.">
        <title>Draft Genome Sequence of Romboutsia weinsteinii sp. nov. Strain CCRI-19649(T) Isolated from Surface Water.</title>
        <authorList>
            <person name="Maheux A.F."/>
            <person name="Boudreau D.K."/>
            <person name="Berube E."/>
            <person name="Boissinot M."/>
            <person name="Cantin P."/>
            <person name="Raymond F."/>
            <person name="Corbeil J."/>
            <person name="Omar R.F."/>
            <person name="Bergeron M.G."/>
        </authorList>
    </citation>
    <scope>NUCLEOTIDE SEQUENCE [LARGE SCALE GENOMIC DNA]</scope>
    <source>
        <strain evidence="7 8">CCRI-19649</strain>
    </source>
</reference>
<sequence>MGIKAVIFDLDGVIVSTDEYHYKAWKSISDKENINFDRTINNRLRGVSRAESLEIILEKANKEYTQEEKEVLLEEKNNVYKKLLTNLSSSEILEGVNEVIDYLKSNNIKVAIGSSSKNTSLILEKIGLSNTFDEIADGTMITKSKPDPQVFILAANKLGVSEKDCLVVEDAEAGVEAALNGNMKVAAVGDAIKCNKATFNLDKLIKLTDIVKKNN</sequence>
<feature type="binding site" evidence="3">
    <location>
        <position position="25"/>
    </location>
    <ligand>
        <name>substrate</name>
    </ligand>
</feature>
<dbReference type="GO" id="GO:0005975">
    <property type="term" value="P:carbohydrate metabolic process"/>
    <property type="evidence" value="ECO:0007669"/>
    <property type="project" value="InterPro"/>
</dbReference>
<dbReference type="PANTHER" id="PTHR18901">
    <property type="entry name" value="2-DEOXYGLUCOSE-6-PHOSPHATE PHOSPHATASE 2"/>
    <property type="match status" value="1"/>
</dbReference>
<dbReference type="EMBL" id="NOJY02000011">
    <property type="protein sequence ID" value="RDY27695.1"/>
    <property type="molecule type" value="Genomic_DNA"/>
</dbReference>
<feature type="site" description="Important for catalytic activity and assists the phosphoryl transfer reaction to Asp8 by balancing charge and orienting the reacting groups" evidence="5">
    <location>
        <position position="114"/>
    </location>
</feature>
<keyword evidence="6" id="KW-0175">Coiled coil</keyword>
<feature type="binding site" evidence="3">
    <location>
        <begin position="44"/>
        <end position="49"/>
    </location>
    <ligand>
        <name>substrate</name>
    </ligand>
</feature>
<keyword evidence="7" id="KW-0413">Isomerase</keyword>
<dbReference type="Proteomes" id="UP000215694">
    <property type="component" value="Unassembled WGS sequence"/>
</dbReference>
<comment type="similarity">
    <text evidence="1">Belongs to the HAD-like hydrolase superfamily. CbbY/CbbZ/Gph/YieH family.</text>
</comment>
<dbReference type="SFLD" id="SFLDG01129">
    <property type="entry name" value="C1.5:_HAD__Beta-PGM__Phosphata"/>
    <property type="match status" value="1"/>
</dbReference>
<feature type="active site" description="Nucleophile" evidence="2">
    <location>
        <position position="9"/>
    </location>
</feature>
<dbReference type="NCBIfam" id="TIGR01990">
    <property type="entry name" value="bPGM"/>
    <property type="match status" value="1"/>
</dbReference>
<comment type="cofactor">
    <cofactor evidence="4">
        <name>Mg(2+)</name>
        <dbReference type="ChEBI" id="CHEBI:18420"/>
    </cofactor>
    <text evidence="4">Binds 2 magnesium ions per subunit.</text>
</comment>
<dbReference type="SUPFAM" id="SSF56784">
    <property type="entry name" value="HAD-like"/>
    <property type="match status" value="1"/>
</dbReference>
<dbReference type="NCBIfam" id="TIGR01509">
    <property type="entry name" value="HAD-SF-IA-v3"/>
    <property type="match status" value="1"/>
</dbReference>
<feature type="binding site" evidence="4">
    <location>
        <position position="9"/>
    </location>
    <ligand>
        <name>Mg(2+)</name>
        <dbReference type="ChEBI" id="CHEBI:18420"/>
    </ligand>
</feature>
<feature type="binding site" evidence="4">
    <location>
        <position position="11"/>
    </location>
    <ligand>
        <name>Mg(2+)</name>
        <dbReference type="ChEBI" id="CHEBI:18420"/>
    </ligand>
</feature>
<dbReference type="PANTHER" id="PTHR18901:SF38">
    <property type="entry name" value="PSEUDOURIDINE-5'-PHOSPHATASE"/>
    <property type="match status" value="1"/>
</dbReference>